<evidence type="ECO:0000256" key="5">
    <source>
        <dbReference type="ARBA" id="ARBA00022741"/>
    </source>
</evidence>
<keyword evidence="4" id="KW-0808">Transferase</keyword>
<dbReference type="PANTHER" id="PTHR24356:SF163">
    <property type="entry name" value="3-PHOSPHOINOSITIDE-DEPENDENT PROTEIN KINASE 1-RELATED"/>
    <property type="match status" value="1"/>
</dbReference>
<dbReference type="InterPro" id="IPR050236">
    <property type="entry name" value="Ser_Thr_kinase_AGC"/>
</dbReference>
<feature type="compositionally biased region" description="Polar residues" evidence="11">
    <location>
        <begin position="482"/>
        <end position="494"/>
    </location>
</feature>
<comment type="catalytic activity">
    <reaction evidence="8">
        <text>L-threonyl-[protein] + ATP = O-phospho-L-threonyl-[protein] + ADP + H(+)</text>
        <dbReference type="Rhea" id="RHEA:46608"/>
        <dbReference type="Rhea" id="RHEA-COMP:11060"/>
        <dbReference type="Rhea" id="RHEA-COMP:11605"/>
        <dbReference type="ChEBI" id="CHEBI:15378"/>
        <dbReference type="ChEBI" id="CHEBI:30013"/>
        <dbReference type="ChEBI" id="CHEBI:30616"/>
        <dbReference type="ChEBI" id="CHEBI:61977"/>
        <dbReference type="ChEBI" id="CHEBI:456216"/>
        <dbReference type="EC" id="2.7.11.1"/>
    </reaction>
</comment>
<proteinExistence type="inferred from homology"/>
<evidence type="ECO:0000313" key="13">
    <source>
        <dbReference type="EMBL" id="ANZ74514.1"/>
    </source>
</evidence>
<dbReference type="Pfam" id="PF00069">
    <property type="entry name" value="Pkinase"/>
    <property type="match status" value="1"/>
</dbReference>
<dbReference type="CDD" id="cd05581">
    <property type="entry name" value="STKc_PDK1"/>
    <property type="match status" value="1"/>
</dbReference>
<evidence type="ECO:0000256" key="7">
    <source>
        <dbReference type="ARBA" id="ARBA00022840"/>
    </source>
</evidence>
<dbReference type="AlphaFoldDB" id="A0A1B2J8Y5"/>
<feature type="domain" description="Protein kinase" evidence="12">
    <location>
        <begin position="9"/>
        <end position="284"/>
    </location>
</feature>
<keyword evidence="7 10" id="KW-0067">ATP-binding</keyword>
<protein>
    <recommendedName>
        <fullName evidence="2">non-specific serine/threonine protein kinase</fullName>
        <ecNumber evidence="2">2.7.11.1</ecNumber>
    </recommendedName>
</protein>
<evidence type="ECO:0000259" key="12">
    <source>
        <dbReference type="PROSITE" id="PS50011"/>
    </source>
</evidence>
<feature type="binding site" evidence="10">
    <location>
        <position position="38"/>
    </location>
    <ligand>
        <name>ATP</name>
        <dbReference type="ChEBI" id="CHEBI:30616"/>
    </ligand>
</feature>
<dbReference type="InterPro" id="IPR017441">
    <property type="entry name" value="Protein_kinase_ATP_BS"/>
</dbReference>
<dbReference type="GO" id="GO:0005524">
    <property type="term" value="F:ATP binding"/>
    <property type="evidence" value="ECO:0007669"/>
    <property type="project" value="UniProtKB-UniRule"/>
</dbReference>
<dbReference type="InterPro" id="IPR039046">
    <property type="entry name" value="PDPK1"/>
</dbReference>
<dbReference type="InterPro" id="IPR000719">
    <property type="entry name" value="Prot_kinase_dom"/>
</dbReference>
<dbReference type="PANTHER" id="PTHR24356">
    <property type="entry name" value="SERINE/THREONINE-PROTEIN KINASE"/>
    <property type="match status" value="1"/>
</dbReference>
<evidence type="ECO:0000256" key="6">
    <source>
        <dbReference type="ARBA" id="ARBA00022777"/>
    </source>
</evidence>
<dbReference type="Pfam" id="PF25347">
    <property type="entry name" value="PH_PKH3_C"/>
    <property type="match status" value="1"/>
</dbReference>
<dbReference type="OrthoDB" id="347657at2759"/>
<dbReference type="Proteomes" id="UP000094565">
    <property type="component" value="Chromosome 1"/>
</dbReference>
<gene>
    <name evidence="13" type="primary">PKH3</name>
    <name evidence="13" type="ORF">ATY40_BA7501004</name>
</gene>
<comment type="similarity">
    <text evidence="1">Belongs to the protein kinase superfamily. AGC Ser/Thr protein kinase family. PDPK1 subfamily.</text>
</comment>
<evidence type="ECO:0000256" key="3">
    <source>
        <dbReference type="ARBA" id="ARBA00022527"/>
    </source>
</evidence>
<dbReference type="SMART" id="SM00220">
    <property type="entry name" value="S_TKc"/>
    <property type="match status" value="1"/>
</dbReference>
<dbReference type="FunFam" id="3.30.200.20:FF:000191">
    <property type="entry name" value="3-phosphoinositide-dependent protein kinase 2-like"/>
    <property type="match status" value="1"/>
</dbReference>
<dbReference type="SUPFAM" id="SSF56112">
    <property type="entry name" value="Protein kinase-like (PK-like)"/>
    <property type="match status" value="1"/>
</dbReference>
<dbReference type="EMBL" id="CP014584">
    <property type="protein sequence ID" value="ANZ74514.1"/>
    <property type="molecule type" value="Genomic_DNA"/>
</dbReference>
<reference evidence="13 14" key="1">
    <citation type="submission" date="2016-02" db="EMBL/GenBank/DDBJ databases">
        <title>Comparative genomic and transcriptomic foundation for Pichia pastoris.</title>
        <authorList>
            <person name="Love K.R."/>
            <person name="Shah K.A."/>
            <person name="Whittaker C.A."/>
            <person name="Wu J."/>
            <person name="Bartlett M.C."/>
            <person name="Ma D."/>
            <person name="Leeson R.L."/>
            <person name="Priest M."/>
            <person name="Young S.K."/>
            <person name="Love J.C."/>
        </authorList>
    </citation>
    <scope>NUCLEOTIDE SEQUENCE [LARGE SCALE GENOMIC DNA]</scope>
    <source>
        <strain evidence="13 14">ATCC 28485</strain>
    </source>
</reference>
<feature type="compositionally biased region" description="Polar residues" evidence="11">
    <location>
        <begin position="431"/>
        <end position="445"/>
    </location>
</feature>
<comment type="catalytic activity">
    <reaction evidence="9">
        <text>L-seryl-[protein] + ATP = O-phospho-L-seryl-[protein] + ADP + H(+)</text>
        <dbReference type="Rhea" id="RHEA:17989"/>
        <dbReference type="Rhea" id="RHEA-COMP:9863"/>
        <dbReference type="Rhea" id="RHEA-COMP:11604"/>
        <dbReference type="ChEBI" id="CHEBI:15378"/>
        <dbReference type="ChEBI" id="CHEBI:29999"/>
        <dbReference type="ChEBI" id="CHEBI:30616"/>
        <dbReference type="ChEBI" id="CHEBI:83421"/>
        <dbReference type="ChEBI" id="CHEBI:456216"/>
        <dbReference type="EC" id="2.7.11.1"/>
    </reaction>
</comment>
<dbReference type="InterPro" id="IPR011009">
    <property type="entry name" value="Kinase-like_dom_sf"/>
</dbReference>
<dbReference type="InterPro" id="IPR057614">
    <property type="entry name" value="PH_PKH3_C"/>
</dbReference>
<dbReference type="GO" id="GO:0004674">
    <property type="term" value="F:protein serine/threonine kinase activity"/>
    <property type="evidence" value="ECO:0007669"/>
    <property type="project" value="UniProtKB-KW"/>
</dbReference>
<accession>A0A1B2J8Y5</accession>
<dbReference type="GO" id="GO:0060211">
    <property type="term" value="P:regulation of nuclear-transcribed mRNA poly(A) tail shortening"/>
    <property type="evidence" value="ECO:0007669"/>
    <property type="project" value="UniProtKB-ARBA"/>
</dbReference>
<organism evidence="13 14">
    <name type="scientific">Komagataella pastoris</name>
    <name type="common">Yeast</name>
    <name type="synonym">Pichia pastoris</name>
    <dbReference type="NCBI Taxonomy" id="4922"/>
    <lineage>
        <taxon>Eukaryota</taxon>
        <taxon>Fungi</taxon>
        <taxon>Dikarya</taxon>
        <taxon>Ascomycota</taxon>
        <taxon>Saccharomycotina</taxon>
        <taxon>Pichiomycetes</taxon>
        <taxon>Pichiales</taxon>
        <taxon>Pichiaceae</taxon>
        <taxon>Komagataella</taxon>
    </lineage>
</organism>
<dbReference type="PROSITE" id="PS50011">
    <property type="entry name" value="PROTEIN_KINASE_DOM"/>
    <property type="match status" value="1"/>
</dbReference>
<dbReference type="GO" id="GO:0030447">
    <property type="term" value="P:filamentous growth"/>
    <property type="evidence" value="ECO:0007669"/>
    <property type="project" value="UniProtKB-ARBA"/>
</dbReference>
<evidence type="ECO:0000256" key="9">
    <source>
        <dbReference type="ARBA" id="ARBA00048679"/>
    </source>
</evidence>
<evidence type="ECO:0000256" key="2">
    <source>
        <dbReference type="ARBA" id="ARBA00012513"/>
    </source>
</evidence>
<dbReference type="Gene3D" id="3.30.200.20">
    <property type="entry name" value="Phosphorylase Kinase, domain 1"/>
    <property type="match status" value="1"/>
</dbReference>
<dbReference type="GO" id="GO:0032511">
    <property type="term" value="P:late endosome to vacuole transport via multivesicular body sorting pathway"/>
    <property type="evidence" value="ECO:0007669"/>
    <property type="project" value="UniProtKB-ARBA"/>
</dbReference>
<evidence type="ECO:0000256" key="11">
    <source>
        <dbReference type="SAM" id="MobiDB-lite"/>
    </source>
</evidence>
<keyword evidence="3" id="KW-0723">Serine/threonine-protein kinase</keyword>
<dbReference type="EC" id="2.7.11.1" evidence="2"/>
<dbReference type="InterPro" id="IPR008271">
    <property type="entry name" value="Ser/Thr_kinase_AS"/>
</dbReference>
<dbReference type="PROSITE" id="PS00107">
    <property type="entry name" value="PROTEIN_KINASE_ATP"/>
    <property type="match status" value="1"/>
</dbReference>
<dbReference type="Gene3D" id="1.10.510.10">
    <property type="entry name" value="Transferase(Phosphotransferase) domain 1"/>
    <property type="match status" value="1"/>
</dbReference>
<evidence type="ECO:0000256" key="4">
    <source>
        <dbReference type="ARBA" id="ARBA00022679"/>
    </source>
</evidence>
<keyword evidence="5 10" id="KW-0547">Nucleotide-binding</keyword>
<keyword evidence="14" id="KW-1185">Reference proteome</keyword>
<dbReference type="FunFam" id="1.10.510.10:FF:000534">
    <property type="entry name" value="Serine/threonine-protein kinase PKH2"/>
    <property type="match status" value="1"/>
</dbReference>
<feature type="region of interest" description="Disordered" evidence="11">
    <location>
        <begin position="161"/>
        <end position="186"/>
    </location>
</feature>
<evidence type="ECO:0000256" key="1">
    <source>
        <dbReference type="ARBA" id="ARBA00010006"/>
    </source>
</evidence>
<name>A0A1B2J8Y5_PICPA</name>
<evidence type="ECO:0000313" key="14">
    <source>
        <dbReference type="Proteomes" id="UP000094565"/>
    </source>
</evidence>
<dbReference type="PROSITE" id="PS00108">
    <property type="entry name" value="PROTEIN_KINASE_ST"/>
    <property type="match status" value="1"/>
</dbReference>
<dbReference type="GO" id="GO:0010606">
    <property type="term" value="P:positive regulation of cytoplasmic mRNA processing body assembly"/>
    <property type="evidence" value="ECO:0007669"/>
    <property type="project" value="UniProtKB-ARBA"/>
</dbReference>
<evidence type="ECO:0000256" key="10">
    <source>
        <dbReference type="PROSITE-ProRule" id="PRU10141"/>
    </source>
</evidence>
<evidence type="ECO:0000256" key="8">
    <source>
        <dbReference type="ARBA" id="ARBA00047899"/>
    </source>
</evidence>
<feature type="region of interest" description="Disordered" evidence="11">
    <location>
        <begin position="422"/>
        <end position="445"/>
    </location>
</feature>
<sequence length="804" mass="90671">MSKKTAEDFEFGECIGLGSYSKVYKGVSVQSRKVFAIKVVSKNQILKENKIKYVNIEKNTLNKLGHHPGIVTLYYTFQDMDSLFFVIDYANNGELLSLISRLGSFSEILAGYYLTQLVDVVEFIHSKGVVHRDLKPENVLLNNEYKLMVTDFGAARVFDDKSEDNSDPSSYQKDSPPPSESFGSRQGSFVGTAEYVSPELLKFNHVGFECDLWALGCILYQLIVGRPPFKGKSDYLTFEKIIALDYSFPNYFIPQNIKDLISKLLVLDPNDRFTIGEVKSHEWFQNVQWDNKNSIWKRPTPKLEPYNPRIYSIRSTTSQMRLKQQQEQKLLQTESMIRSASTSLFPHSTQIAQRTSQKTLNKVLSQKIAEKNNELSLKHQTTLNALYNSPMRTSPKTASRIEPKALRKVASNSGSAMEWNFQNSPPIPQHNGDSGTPYLATSSSSSPIQTHCLKEGFGGYSSSWNNGPNISTARERRNSLQLVDNSKQLQTPPSSKDRGRIAQSVNQKKAELMRTPAQVRSSPVNPILLDNNIPKDIKAKLGLNESILKLDNIFKTELLYKRFEDVQLDDKTLNDIIEKNRTKLSNDAKNCVMVITSLARILLFEINCDFQLSTPQSSSMMQAFPFYKAFQEIKLTNKNVSIYDYDFDEQQRTGYLVSELSNINKLILIRTFEPELFPGNAGVRVGFSTHNEKSWIESLLKAKELIRSGNKKKLESKKTSNGNKVVGKKMASNFIQGSKTSATQRKASPNNNVAESMKNLNIKSKQLPNNSTSSQLNMIIKQQNNQNKFAAAAAAASTKKSVVN</sequence>
<feature type="region of interest" description="Disordered" evidence="11">
    <location>
        <begin position="482"/>
        <end position="502"/>
    </location>
</feature>
<keyword evidence="6" id="KW-0418">Kinase</keyword>
<dbReference type="GO" id="GO:0000196">
    <property type="term" value="P:cell integrity MAPK cascade"/>
    <property type="evidence" value="ECO:0007669"/>
    <property type="project" value="UniProtKB-ARBA"/>
</dbReference>